<dbReference type="AlphaFoldDB" id="A0A1N7LJ69"/>
<dbReference type="Proteomes" id="UP000185678">
    <property type="component" value="Unassembled WGS sequence"/>
</dbReference>
<keyword evidence="2" id="KW-1185">Reference proteome</keyword>
<organism evidence="1 2">
    <name type="scientific">Insolitispirillum peregrinum</name>
    <dbReference type="NCBI Taxonomy" id="80876"/>
    <lineage>
        <taxon>Bacteria</taxon>
        <taxon>Pseudomonadati</taxon>
        <taxon>Pseudomonadota</taxon>
        <taxon>Alphaproteobacteria</taxon>
        <taxon>Rhodospirillales</taxon>
        <taxon>Novispirillaceae</taxon>
        <taxon>Insolitispirillum</taxon>
    </lineage>
</organism>
<dbReference type="Pfam" id="PF08905">
    <property type="entry name" value="DUF1850"/>
    <property type="match status" value="1"/>
</dbReference>
<name>A0A1N7LJ69_9PROT</name>
<dbReference type="InterPro" id="IPR015001">
    <property type="entry name" value="DUF1850"/>
</dbReference>
<sequence>MSALTLCIGVLGGALHALPGSTATLAWQHSVEKVQWEEQWQATPAGLQAGDARIRGSGAGMEPPPEARFHDGWYVYHPDLPPQKELIIPDSTFTAPATLCVADQCAPLAAWAGRPAGDTHPIRLGVCSGVR</sequence>
<proteinExistence type="predicted"/>
<dbReference type="STRING" id="80876.SAMN05421779_103362"/>
<gene>
    <name evidence="1" type="ORF">SAMN05421779_103362</name>
</gene>
<reference evidence="1 2" key="1">
    <citation type="submission" date="2017-01" db="EMBL/GenBank/DDBJ databases">
        <authorList>
            <person name="Mah S.A."/>
            <person name="Swanson W.J."/>
            <person name="Moy G.W."/>
            <person name="Vacquier V.D."/>
        </authorList>
    </citation>
    <scope>NUCLEOTIDE SEQUENCE [LARGE SCALE GENOMIC DNA]</scope>
    <source>
        <strain evidence="1 2">DSM 11589</strain>
    </source>
</reference>
<dbReference type="EMBL" id="FTOA01000003">
    <property type="protein sequence ID" value="SIS73885.1"/>
    <property type="molecule type" value="Genomic_DNA"/>
</dbReference>
<evidence type="ECO:0000313" key="1">
    <source>
        <dbReference type="EMBL" id="SIS73885.1"/>
    </source>
</evidence>
<dbReference type="RefSeq" id="WP_245821380.1">
    <property type="nucleotide sequence ID" value="NZ_FTOA01000003.1"/>
</dbReference>
<evidence type="ECO:0000313" key="2">
    <source>
        <dbReference type="Proteomes" id="UP000185678"/>
    </source>
</evidence>
<protein>
    <recommendedName>
        <fullName evidence="3">DUF1850 domain-containing protein</fullName>
    </recommendedName>
</protein>
<accession>A0A1N7LJ69</accession>
<evidence type="ECO:0008006" key="3">
    <source>
        <dbReference type="Google" id="ProtNLM"/>
    </source>
</evidence>